<dbReference type="Pfam" id="PF12796">
    <property type="entry name" value="Ank_2"/>
    <property type="match status" value="2"/>
</dbReference>
<dbReference type="PANTHER" id="PTHR24178">
    <property type="entry name" value="MOLTING PROTEIN MLT-4"/>
    <property type="match status" value="1"/>
</dbReference>
<evidence type="ECO:0000256" key="4">
    <source>
        <dbReference type="SAM" id="MobiDB-lite"/>
    </source>
</evidence>
<evidence type="ECO:0000256" key="2">
    <source>
        <dbReference type="ARBA" id="ARBA00023043"/>
    </source>
</evidence>
<keyword evidence="6" id="KW-1185">Reference proteome</keyword>
<dbReference type="EMBL" id="CADCXV010000114">
    <property type="protein sequence ID" value="CAB0028309.1"/>
    <property type="molecule type" value="Genomic_DNA"/>
</dbReference>
<evidence type="ECO:0000256" key="3">
    <source>
        <dbReference type="PROSITE-ProRule" id="PRU00023"/>
    </source>
</evidence>
<dbReference type="Gene3D" id="1.25.40.20">
    <property type="entry name" value="Ankyrin repeat-containing domain"/>
    <property type="match status" value="3"/>
</dbReference>
<feature type="repeat" description="ANK" evidence="3">
    <location>
        <begin position="283"/>
        <end position="308"/>
    </location>
</feature>
<feature type="repeat" description="ANK" evidence="3">
    <location>
        <begin position="431"/>
        <end position="459"/>
    </location>
</feature>
<evidence type="ECO:0000313" key="5">
    <source>
        <dbReference type="EMBL" id="CAB0028309.1"/>
    </source>
</evidence>
<keyword evidence="1" id="KW-0677">Repeat</keyword>
<dbReference type="PRINTS" id="PR01415">
    <property type="entry name" value="ANKYRIN"/>
</dbReference>
<dbReference type="InterPro" id="IPR036770">
    <property type="entry name" value="Ankyrin_rpt-contain_sf"/>
</dbReference>
<dbReference type="InterPro" id="IPR002110">
    <property type="entry name" value="Ankyrin_rpt"/>
</dbReference>
<feature type="repeat" description="ANK" evidence="3">
    <location>
        <begin position="139"/>
        <end position="171"/>
    </location>
</feature>
<dbReference type="Pfam" id="PF13637">
    <property type="entry name" value="Ank_4"/>
    <property type="match status" value="1"/>
</dbReference>
<dbReference type="PROSITE" id="PS50297">
    <property type="entry name" value="ANK_REP_REGION"/>
    <property type="match status" value="6"/>
</dbReference>
<evidence type="ECO:0000313" key="6">
    <source>
        <dbReference type="Proteomes" id="UP000479190"/>
    </source>
</evidence>
<proteinExistence type="predicted"/>
<dbReference type="OrthoDB" id="6593077at2759"/>
<evidence type="ECO:0000256" key="1">
    <source>
        <dbReference type="ARBA" id="ARBA00022737"/>
    </source>
</evidence>
<organism evidence="5 6">
    <name type="scientific">Trichogramma brassicae</name>
    <dbReference type="NCBI Taxonomy" id="86971"/>
    <lineage>
        <taxon>Eukaryota</taxon>
        <taxon>Metazoa</taxon>
        <taxon>Ecdysozoa</taxon>
        <taxon>Arthropoda</taxon>
        <taxon>Hexapoda</taxon>
        <taxon>Insecta</taxon>
        <taxon>Pterygota</taxon>
        <taxon>Neoptera</taxon>
        <taxon>Endopterygota</taxon>
        <taxon>Hymenoptera</taxon>
        <taxon>Apocrita</taxon>
        <taxon>Proctotrupomorpha</taxon>
        <taxon>Chalcidoidea</taxon>
        <taxon>Trichogrammatidae</taxon>
        <taxon>Trichogramma</taxon>
    </lineage>
</organism>
<dbReference type="SMART" id="SM00248">
    <property type="entry name" value="ANK"/>
    <property type="match status" value="11"/>
</dbReference>
<dbReference type="PROSITE" id="PS50088">
    <property type="entry name" value="ANK_REPEAT"/>
    <property type="match status" value="6"/>
</dbReference>
<protein>
    <submittedName>
        <fullName evidence="5">Uncharacterized protein</fullName>
    </submittedName>
</protein>
<feature type="repeat" description="ANK" evidence="3">
    <location>
        <begin position="61"/>
        <end position="98"/>
    </location>
</feature>
<reference evidence="5 6" key="1">
    <citation type="submission" date="2020-02" db="EMBL/GenBank/DDBJ databases">
        <authorList>
            <person name="Ferguson B K."/>
        </authorList>
    </citation>
    <scope>NUCLEOTIDE SEQUENCE [LARGE SCALE GENOMIC DNA]</scope>
</reference>
<gene>
    <name evidence="5" type="ORF">TBRA_LOCUS506</name>
</gene>
<keyword evidence="2 3" id="KW-0040">ANK repeat</keyword>
<feature type="region of interest" description="Disordered" evidence="4">
    <location>
        <begin position="548"/>
        <end position="573"/>
    </location>
</feature>
<name>A0A6H5HSN9_9HYME</name>
<dbReference type="Pfam" id="PF00023">
    <property type="entry name" value="Ank"/>
    <property type="match status" value="1"/>
</dbReference>
<dbReference type="AlphaFoldDB" id="A0A6H5HSN9"/>
<dbReference type="SUPFAM" id="SSF48403">
    <property type="entry name" value="Ankyrin repeat"/>
    <property type="match status" value="1"/>
</dbReference>
<feature type="repeat" description="ANK" evidence="3">
    <location>
        <begin position="209"/>
        <end position="242"/>
    </location>
</feature>
<feature type="repeat" description="ANK" evidence="3">
    <location>
        <begin position="357"/>
        <end position="390"/>
    </location>
</feature>
<feature type="compositionally biased region" description="Basic and acidic residues" evidence="4">
    <location>
        <begin position="548"/>
        <end position="559"/>
    </location>
</feature>
<accession>A0A6H5HSN9</accession>
<sequence length="598" mass="68930">MWNPASEANFQIARKALFLEEKSRRRRVRSVLPVRCYAVIHTYTSRIGLTRAPLRTNLYETGDSPLHLTLHLKNDNHFNKKVVEVLMRKGANPNLSNEDGETPLHIIYDRDFHYDFMDIFFKILDELNQTVQVDAQDKSGNTPLHLALLRNTKKLVEWLLRRGADINLTNENGRTPLHMCITNLDLMKLFFKINKELDQTVQVNVRDKFGDTPLHLALQYQSDKEEIEFLLRRGANPNLANEEGSTSLHEICRCSDDDDMVKMLFEISEEVNQHLQINARNKQGNTPLHSALDYGHMKVAELLVTRGACFICPNEEGSTPLHMISARSNIDDDLVNIFFKIIEKTHQTVQVNAQDNEGNTALHLALSLHDNKKEAESLLRKGANPNLANAEGLTPLHIICHRYRDDDLAGLFFKINKELDQPVQVNAKDKKGRTPLQLAVSHLMPDMVNVLLNNGADLSSFVYLNVAYFSESYQPPLNKIKYNLQRASVILLIVERLERSGYDINTNDAVIIMKFFAKGGLFQQRVYLKKNWHRSASCGRRKISQKIKREITQRQRQTREGCNSPQARSERITRAPRAWPQRLKVWTKEVQERRRDIF</sequence>
<dbReference type="Proteomes" id="UP000479190">
    <property type="component" value="Unassembled WGS sequence"/>
</dbReference>